<evidence type="ECO:0000313" key="2">
    <source>
        <dbReference type="EMBL" id="GBF32694.1"/>
    </source>
</evidence>
<keyword evidence="3" id="KW-1185">Reference proteome</keyword>
<dbReference type="NCBIfam" id="TIGR00199">
    <property type="entry name" value="PncC_domain"/>
    <property type="match status" value="1"/>
</dbReference>
<dbReference type="SUPFAM" id="SSF142433">
    <property type="entry name" value="CinA-like"/>
    <property type="match status" value="1"/>
</dbReference>
<feature type="domain" description="CinA C-terminal" evidence="1">
    <location>
        <begin position="13"/>
        <end position="162"/>
    </location>
</feature>
<protein>
    <submittedName>
        <fullName evidence="2">Molybdopterin binding motif CinA N-terminal domain</fullName>
    </submittedName>
</protein>
<dbReference type="AlphaFoldDB" id="A0A2L2X9S1"/>
<evidence type="ECO:0000313" key="3">
    <source>
        <dbReference type="Proteomes" id="UP000239549"/>
    </source>
</evidence>
<evidence type="ECO:0000259" key="1">
    <source>
        <dbReference type="Pfam" id="PF02464"/>
    </source>
</evidence>
<accession>A0A2L2X9S1</accession>
<dbReference type="Gene3D" id="3.90.950.20">
    <property type="entry name" value="CinA-like"/>
    <property type="match status" value="1"/>
</dbReference>
<organism evidence="2 3">
    <name type="scientific">Desulfocucumis palustris</name>
    <dbReference type="NCBI Taxonomy" id="1898651"/>
    <lineage>
        <taxon>Bacteria</taxon>
        <taxon>Bacillati</taxon>
        <taxon>Bacillota</taxon>
        <taxon>Clostridia</taxon>
        <taxon>Eubacteriales</taxon>
        <taxon>Desulfocucumaceae</taxon>
        <taxon>Desulfocucumis</taxon>
    </lineage>
</organism>
<name>A0A2L2X9S1_9FIRM</name>
<dbReference type="InterPro" id="IPR036653">
    <property type="entry name" value="CinA-like_C"/>
</dbReference>
<dbReference type="Proteomes" id="UP000239549">
    <property type="component" value="Unassembled WGS sequence"/>
</dbReference>
<dbReference type="InterPro" id="IPR008136">
    <property type="entry name" value="CinA_C"/>
</dbReference>
<sequence>MMGALHSDYYGAAVIGALLKERGLTLALAESCTGGLVSGRITDIPGSSAYFRGGVVAYHNEVKEKVLGVDAGDLKIYGAVSPQVARAMALGARNLLGADIGLSVTGIAGPEGGSPEKPVGLVYLGLSTPEFTMDRELRLSGDRSQIRTETVREALEMLHEYLTRK</sequence>
<reference evidence="3" key="1">
    <citation type="submission" date="2018-02" db="EMBL/GenBank/DDBJ databases">
        <title>Genome sequence of Desulfocucumis palustris strain NAW-5.</title>
        <authorList>
            <person name="Watanabe M."/>
            <person name="Kojima H."/>
            <person name="Fukui M."/>
        </authorList>
    </citation>
    <scope>NUCLEOTIDE SEQUENCE [LARGE SCALE GENOMIC DNA]</scope>
    <source>
        <strain evidence="3">NAW-5</strain>
    </source>
</reference>
<dbReference type="Pfam" id="PF02464">
    <property type="entry name" value="CinA"/>
    <property type="match status" value="1"/>
</dbReference>
<dbReference type="EMBL" id="BFAV01000045">
    <property type="protein sequence ID" value="GBF32694.1"/>
    <property type="molecule type" value="Genomic_DNA"/>
</dbReference>
<gene>
    <name evidence="2" type="ORF">DCCM_0890</name>
</gene>
<comment type="caution">
    <text evidence="2">The sequence shown here is derived from an EMBL/GenBank/DDBJ whole genome shotgun (WGS) entry which is preliminary data.</text>
</comment>
<proteinExistence type="predicted"/>